<evidence type="ECO:0000256" key="1">
    <source>
        <dbReference type="ARBA" id="ARBA00004651"/>
    </source>
</evidence>
<evidence type="ECO:0000256" key="4">
    <source>
        <dbReference type="ARBA" id="ARBA00022989"/>
    </source>
</evidence>
<feature type="transmembrane region" description="Helical" evidence="6">
    <location>
        <begin position="157"/>
        <end position="176"/>
    </location>
</feature>
<keyword evidence="5 6" id="KW-0472">Membrane</keyword>
<dbReference type="OrthoDB" id="5638726at2"/>
<dbReference type="PANTHER" id="PTHR30086">
    <property type="entry name" value="ARGININE EXPORTER PROTEIN ARGO"/>
    <property type="match status" value="1"/>
</dbReference>
<dbReference type="Proteomes" id="UP000230390">
    <property type="component" value="Unassembled WGS sequence"/>
</dbReference>
<sequence>MTTSTAIAPFVSAVFAQGYALGLGLIVAIGSQNAFVLRQGLRREHVGLVVLFCALADAALLTAGVMGMAQALGDSPRLARLLALAGAVFLAVYGWQALRRAQQPGQLNASDSGAGMGRGAVLAQAAAFTLLNPHVYLDTVLLVGGIGAQQPAVMRGWFIAGASFASLCWFMLLGFGSRWLAPWFARPAAWRILDGVISVTMFVMAALLLLRHVF</sequence>
<dbReference type="PANTHER" id="PTHR30086:SF20">
    <property type="entry name" value="ARGININE EXPORTER PROTEIN ARGO-RELATED"/>
    <property type="match status" value="1"/>
</dbReference>
<gene>
    <name evidence="7" type="ORF">CR105_01115</name>
</gene>
<keyword evidence="3 6" id="KW-0812">Transmembrane</keyword>
<dbReference type="InterPro" id="IPR001123">
    <property type="entry name" value="LeuE-type"/>
</dbReference>
<keyword evidence="4 6" id="KW-1133">Transmembrane helix</keyword>
<keyword evidence="2" id="KW-1003">Cell membrane</keyword>
<name>A0A2G8TLC1_9BURK</name>
<evidence type="ECO:0000313" key="8">
    <source>
        <dbReference type="Proteomes" id="UP000230390"/>
    </source>
</evidence>
<comment type="subcellular location">
    <subcellularLocation>
        <location evidence="1">Cell membrane</location>
        <topology evidence="1">Multi-pass membrane protein</topology>
    </subcellularLocation>
</comment>
<dbReference type="RefSeq" id="WP_099786586.1">
    <property type="nucleotide sequence ID" value="NZ_JBHLYV010000100.1"/>
</dbReference>
<evidence type="ECO:0000256" key="5">
    <source>
        <dbReference type="ARBA" id="ARBA00023136"/>
    </source>
</evidence>
<dbReference type="AlphaFoldDB" id="A0A2G8TLC1"/>
<dbReference type="EMBL" id="PDOC01000001">
    <property type="protein sequence ID" value="PIL46784.1"/>
    <property type="molecule type" value="Genomic_DNA"/>
</dbReference>
<evidence type="ECO:0000256" key="2">
    <source>
        <dbReference type="ARBA" id="ARBA00022475"/>
    </source>
</evidence>
<feature type="transmembrane region" description="Helical" evidence="6">
    <location>
        <begin position="188"/>
        <end position="210"/>
    </location>
</feature>
<evidence type="ECO:0000313" key="7">
    <source>
        <dbReference type="EMBL" id="PIL46784.1"/>
    </source>
</evidence>
<keyword evidence="8" id="KW-1185">Reference proteome</keyword>
<evidence type="ECO:0000256" key="3">
    <source>
        <dbReference type="ARBA" id="ARBA00022692"/>
    </source>
</evidence>
<dbReference type="Pfam" id="PF01810">
    <property type="entry name" value="LysE"/>
    <property type="match status" value="1"/>
</dbReference>
<accession>A0A2G8TLC1</accession>
<feature type="transmembrane region" description="Helical" evidence="6">
    <location>
        <begin position="78"/>
        <end position="98"/>
    </location>
</feature>
<protein>
    <submittedName>
        <fullName evidence="7">Amino acid transporter</fullName>
    </submittedName>
</protein>
<feature type="transmembrane region" description="Helical" evidence="6">
    <location>
        <begin position="6"/>
        <end position="28"/>
    </location>
</feature>
<comment type="caution">
    <text evidence="7">The sequence shown here is derived from an EMBL/GenBank/DDBJ whole genome shotgun (WGS) entry which is preliminary data.</text>
</comment>
<evidence type="ECO:0000256" key="6">
    <source>
        <dbReference type="SAM" id="Phobius"/>
    </source>
</evidence>
<dbReference type="GO" id="GO:0015171">
    <property type="term" value="F:amino acid transmembrane transporter activity"/>
    <property type="evidence" value="ECO:0007669"/>
    <property type="project" value="TreeGrafter"/>
</dbReference>
<proteinExistence type="predicted"/>
<dbReference type="GO" id="GO:0005886">
    <property type="term" value="C:plasma membrane"/>
    <property type="evidence" value="ECO:0007669"/>
    <property type="project" value="UniProtKB-SubCell"/>
</dbReference>
<organism evidence="7 8">
    <name type="scientific">Massilia eurypsychrophila</name>
    <dbReference type="NCBI Taxonomy" id="1485217"/>
    <lineage>
        <taxon>Bacteria</taxon>
        <taxon>Pseudomonadati</taxon>
        <taxon>Pseudomonadota</taxon>
        <taxon>Betaproteobacteria</taxon>
        <taxon>Burkholderiales</taxon>
        <taxon>Oxalobacteraceae</taxon>
        <taxon>Telluria group</taxon>
        <taxon>Massilia</taxon>
    </lineage>
</organism>
<reference evidence="7 8" key="1">
    <citation type="submission" date="2017-10" db="EMBL/GenBank/DDBJ databases">
        <title>Massilia psychrophilum sp. nov., a novel purple-pigmented bacterium isolated from Tianshan glacier, Xinjiang Municipality, China.</title>
        <authorList>
            <person name="Wang H."/>
        </authorList>
    </citation>
    <scope>NUCLEOTIDE SEQUENCE [LARGE SCALE GENOMIC DNA]</scope>
    <source>
        <strain evidence="7 8">JCM 30074</strain>
    </source>
</reference>
<feature type="transmembrane region" description="Helical" evidence="6">
    <location>
        <begin position="48"/>
        <end position="72"/>
    </location>
</feature>